<organism evidence="4 5">
    <name type="scientific">Sphingomonas abietis</name>
    <dbReference type="NCBI Taxonomy" id="3012344"/>
    <lineage>
        <taxon>Bacteria</taxon>
        <taxon>Pseudomonadati</taxon>
        <taxon>Pseudomonadota</taxon>
        <taxon>Alphaproteobacteria</taxon>
        <taxon>Sphingomonadales</taxon>
        <taxon>Sphingomonadaceae</taxon>
        <taxon>Sphingomonas</taxon>
    </lineage>
</organism>
<dbReference type="InterPro" id="IPR029033">
    <property type="entry name" value="His_PPase_superfam"/>
</dbReference>
<evidence type="ECO:0000256" key="2">
    <source>
        <dbReference type="ARBA" id="ARBA00022801"/>
    </source>
</evidence>
<feature type="signal peptide" evidence="3">
    <location>
        <begin position="1"/>
        <end position="22"/>
    </location>
</feature>
<dbReference type="InterPro" id="IPR000560">
    <property type="entry name" value="His_Pase_clade-2"/>
</dbReference>
<dbReference type="RefSeq" id="WP_270077474.1">
    <property type="nucleotide sequence ID" value="NZ_CP115174.1"/>
</dbReference>
<dbReference type="InterPro" id="IPR033379">
    <property type="entry name" value="Acid_Pase_AS"/>
</dbReference>
<evidence type="ECO:0000313" key="5">
    <source>
        <dbReference type="Proteomes" id="UP001210865"/>
    </source>
</evidence>
<gene>
    <name evidence="4" type="ORF">PBT88_01385</name>
</gene>
<evidence type="ECO:0000256" key="3">
    <source>
        <dbReference type="SAM" id="SignalP"/>
    </source>
</evidence>
<dbReference type="PANTHER" id="PTHR11567:SF110">
    <property type="entry name" value="2-PHOSPHOXYLOSE PHOSPHATASE 1"/>
    <property type="match status" value="1"/>
</dbReference>
<name>A0ABY7NMU7_9SPHN</name>
<dbReference type="Proteomes" id="UP001210865">
    <property type="component" value="Chromosome"/>
</dbReference>
<sequence>MRLWLGGLSMLMALAAGISATAAEPRYRVDRVVMLIRHGVRAPLDGEAAAAKLASRPFPRWSTRQGFLTPHGAAALRLIGAYDRSRLIGQGILAKTGCPAGGSVSIWANTTERTIASGHALADGLAPGCGLPVRHRPDGQMDPLFDAIESGQVPLDAPRAVLSINRELQDGRALMRGQRPAFATMAHILGCDRGPRPCRLAAMPNRIEVGPDGKGIRLGGPINLASGTAQVFLMQYAEGLPMAEVGWGRATAPRIAQISSLHAKMFDVYARSHAMAPRVGGLLARRICAALAAPTGPKLTVFVGHDNNIAAVTALLGVDFRIAGYGANDPPPGGAVVFERLRDVATGRHSVRLVYIAQTPDQMRRLTRFGAQARPVLLTLHMRACKSDICDLRRAGAALQSSM</sequence>
<dbReference type="InterPro" id="IPR050645">
    <property type="entry name" value="Histidine_acid_phosphatase"/>
</dbReference>
<evidence type="ECO:0000256" key="1">
    <source>
        <dbReference type="ARBA" id="ARBA00005375"/>
    </source>
</evidence>
<accession>A0ABY7NMU7</accession>
<dbReference type="CDD" id="cd07061">
    <property type="entry name" value="HP_HAP_like"/>
    <property type="match status" value="1"/>
</dbReference>
<reference evidence="4 5" key="1">
    <citation type="submission" date="2022-12" db="EMBL/GenBank/DDBJ databases">
        <title>Sphingomonas abieness sp. nov., an endophytic bacterium isolated from Abies koreana.</title>
        <authorList>
            <person name="Jiang L."/>
            <person name="Lee J."/>
        </authorList>
    </citation>
    <scope>NUCLEOTIDE SEQUENCE [LARGE SCALE GENOMIC DNA]</scope>
    <source>
        <strain evidence="5">PAMB 00755</strain>
    </source>
</reference>
<evidence type="ECO:0000313" key="4">
    <source>
        <dbReference type="EMBL" id="WBO22834.1"/>
    </source>
</evidence>
<protein>
    <submittedName>
        <fullName evidence="4">Histidine-type phosphatase</fullName>
    </submittedName>
</protein>
<comment type="similarity">
    <text evidence="1">Belongs to the histidine acid phosphatase family.</text>
</comment>
<keyword evidence="5" id="KW-1185">Reference proteome</keyword>
<dbReference type="Gene3D" id="3.40.50.1240">
    <property type="entry name" value="Phosphoglycerate mutase-like"/>
    <property type="match status" value="2"/>
</dbReference>
<dbReference type="EMBL" id="CP115174">
    <property type="protein sequence ID" value="WBO22834.1"/>
    <property type="molecule type" value="Genomic_DNA"/>
</dbReference>
<dbReference type="PANTHER" id="PTHR11567">
    <property type="entry name" value="ACID PHOSPHATASE-RELATED"/>
    <property type="match status" value="1"/>
</dbReference>
<feature type="chain" id="PRO_5046683430" evidence="3">
    <location>
        <begin position="23"/>
        <end position="403"/>
    </location>
</feature>
<keyword evidence="3" id="KW-0732">Signal</keyword>
<proteinExistence type="inferred from homology"/>
<keyword evidence="2" id="KW-0378">Hydrolase</keyword>
<dbReference type="SUPFAM" id="SSF53254">
    <property type="entry name" value="Phosphoglycerate mutase-like"/>
    <property type="match status" value="1"/>
</dbReference>
<dbReference type="PROSITE" id="PS00616">
    <property type="entry name" value="HIS_ACID_PHOSPHAT_1"/>
    <property type="match status" value="1"/>
</dbReference>
<dbReference type="Pfam" id="PF00328">
    <property type="entry name" value="His_Phos_2"/>
    <property type="match status" value="2"/>
</dbReference>